<accession>X0V198</accession>
<dbReference type="EMBL" id="BARS01019757">
    <property type="protein sequence ID" value="GAF94420.1"/>
    <property type="molecule type" value="Genomic_DNA"/>
</dbReference>
<evidence type="ECO:0008006" key="2">
    <source>
        <dbReference type="Google" id="ProtNLM"/>
    </source>
</evidence>
<comment type="caution">
    <text evidence="1">The sequence shown here is derived from an EMBL/GenBank/DDBJ whole genome shotgun (WGS) entry which is preliminary data.</text>
</comment>
<gene>
    <name evidence="1" type="ORF">S01H1_31961</name>
</gene>
<evidence type="ECO:0000313" key="1">
    <source>
        <dbReference type="EMBL" id="GAF94420.1"/>
    </source>
</evidence>
<organism evidence="1">
    <name type="scientific">marine sediment metagenome</name>
    <dbReference type="NCBI Taxonomy" id="412755"/>
    <lineage>
        <taxon>unclassified sequences</taxon>
        <taxon>metagenomes</taxon>
        <taxon>ecological metagenomes</taxon>
    </lineage>
</organism>
<reference evidence="1" key="1">
    <citation type="journal article" date="2014" name="Front. Microbiol.">
        <title>High frequency of phylogenetically diverse reductive dehalogenase-homologous genes in deep subseafloor sedimentary metagenomes.</title>
        <authorList>
            <person name="Kawai M."/>
            <person name="Futagami T."/>
            <person name="Toyoda A."/>
            <person name="Takaki Y."/>
            <person name="Nishi S."/>
            <person name="Hori S."/>
            <person name="Arai W."/>
            <person name="Tsubouchi T."/>
            <person name="Morono Y."/>
            <person name="Uchiyama I."/>
            <person name="Ito T."/>
            <person name="Fujiyama A."/>
            <person name="Inagaki F."/>
            <person name="Takami H."/>
        </authorList>
    </citation>
    <scope>NUCLEOTIDE SEQUENCE</scope>
    <source>
        <strain evidence="1">Expedition CK06-06</strain>
    </source>
</reference>
<name>X0V198_9ZZZZ</name>
<sequence length="193" mass="21538">MTMGWKYAKPVKEKLLNLEEPGKPLPFDADRRLVEEITSKFDIATVAKSLQGKDEKEAQRALEELGKEVMKLTMELADTKYMDRTGQMVETVAKQTGISFPHRLGRYVELSLLGLRPTDRWNIAKATTKELVLQVSSCSIQKALAEAGVKGLPCKGFCLASFEIAAEKTGNQIKTEMEKTLPQDGMCEFHISV</sequence>
<protein>
    <recommendedName>
        <fullName evidence="2">L-2-amino-thiazoline-4-carboxylic acid hydrolase</fullName>
    </recommendedName>
</protein>
<proteinExistence type="predicted"/>
<dbReference type="AlphaFoldDB" id="X0V198"/>